<dbReference type="Gene3D" id="3.30.70.1990">
    <property type="match status" value="1"/>
</dbReference>
<protein>
    <recommendedName>
        <fullName evidence="4">Amine oxidase domain-containing protein</fullName>
    </recommendedName>
</protein>
<dbReference type="Gene3D" id="1.10.405.20">
    <property type="match status" value="1"/>
</dbReference>
<keyword evidence="3" id="KW-1185">Reference proteome</keyword>
<evidence type="ECO:0008006" key="4">
    <source>
        <dbReference type="Google" id="ProtNLM"/>
    </source>
</evidence>
<dbReference type="EMBL" id="ML736169">
    <property type="protein sequence ID" value="KAE8381624.1"/>
    <property type="molecule type" value="Genomic_DNA"/>
</dbReference>
<gene>
    <name evidence="2" type="ORF">BDV26DRAFT_278626</name>
</gene>
<dbReference type="SUPFAM" id="SSF51905">
    <property type="entry name" value="FAD/NAD(P)-binding domain"/>
    <property type="match status" value="1"/>
</dbReference>
<keyword evidence="1" id="KW-0732">Signal</keyword>
<dbReference type="Proteomes" id="UP000326198">
    <property type="component" value="Unassembled WGS sequence"/>
</dbReference>
<accession>A0A5N7BIN4</accession>
<proteinExistence type="predicted"/>
<dbReference type="OrthoDB" id="68575at2759"/>
<feature type="chain" id="PRO_5025012028" description="Amine oxidase domain-containing protein" evidence="1">
    <location>
        <begin position="26"/>
        <end position="385"/>
    </location>
</feature>
<feature type="signal peptide" evidence="1">
    <location>
        <begin position="1"/>
        <end position="25"/>
    </location>
</feature>
<sequence length="385" mass="42296">MAFISMTTQLLLGLFLSGAINEVLGGYTETLYLENGQYIDYGVQGCLGVDYKPLRSSSLVREYVDFRTGKKAATVYRAAVEKFSYPEGGLYNLPDPVPEERLQPFGDFVKKAGIQDALQVVKTFAHGAGDMLQAPLLRVLQLCGLPQIDSLLQGGYITPKNGMYEINRRVLGILKSDVLYQTSVAETERSSGGIKIVVESANGTRKLIKASQLLVTFVPIMEYLQRFDLVTAESSLFQKLDWMNYYVTVVKDMGLPSAMAVVSADPESTPGNLPLPPFQLELQTLTPQEVKNVVLSDIRRMSKAGTSPKDDPDIVVFGGHTPTAVSVSNAEVRDGFYPKLYALQGVKNTFYTGLAFCSDYSSLLWVYTDTVIEMMSSPATGPCYL</sequence>
<name>A0A5N7BIN4_9EURO</name>
<dbReference type="Gene3D" id="3.50.50.60">
    <property type="entry name" value="FAD/NAD(P)-binding domain"/>
    <property type="match status" value="1"/>
</dbReference>
<dbReference type="AlphaFoldDB" id="A0A5N7BIN4"/>
<dbReference type="InterPro" id="IPR036188">
    <property type="entry name" value="FAD/NAD-bd_sf"/>
</dbReference>
<organism evidence="2 3">
    <name type="scientific">Aspergillus bertholletiae</name>
    <dbReference type="NCBI Taxonomy" id="1226010"/>
    <lineage>
        <taxon>Eukaryota</taxon>
        <taxon>Fungi</taxon>
        <taxon>Dikarya</taxon>
        <taxon>Ascomycota</taxon>
        <taxon>Pezizomycotina</taxon>
        <taxon>Eurotiomycetes</taxon>
        <taxon>Eurotiomycetidae</taxon>
        <taxon>Eurotiales</taxon>
        <taxon>Aspergillaceae</taxon>
        <taxon>Aspergillus</taxon>
        <taxon>Aspergillus subgen. Circumdati</taxon>
    </lineage>
</organism>
<reference evidence="2 3" key="1">
    <citation type="submission" date="2019-04" db="EMBL/GenBank/DDBJ databases">
        <title>Friends and foes A comparative genomics studyof 23 Aspergillus species from section Flavi.</title>
        <authorList>
            <consortium name="DOE Joint Genome Institute"/>
            <person name="Kjaerbolling I."/>
            <person name="Vesth T."/>
            <person name="Frisvad J.C."/>
            <person name="Nybo J.L."/>
            <person name="Theobald S."/>
            <person name="Kildgaard S."/>
            <person name="Isbrandt T."/>
            <person name="Kuo A."/>
            <person name="Sato A."/>
            <person name="Lyhne E.K."/>
            <person name="Kogle M.E."/>
            <person name="Wiebenga A."/>
            <person name="Kun R.S."/>
            <person name="Lubbers R.J."/>
            <person name="Makela M.R."/>
            <person name="Barry K."/>
            <person name="Chovatia M."/>
            <person name="Clum A."/>
            <person name="Daum C."/>
            <person name="Haridas S."/>
            <person name="He G."/>
            <person name="LaButti K."/>
            <person name="Lipzen A."/>
            <person name="Mondo S."/>
            <person name="Riley R."/>
            <person name="Salamov A."/>
            <person name="Simmons B.A."/>
            <person name="Magnuson J.K."/>
            <person name="Henrissat B."/>
            <person name="Mortensen U.H."/>
            <person name="Larsen T.O."/>
            <person name="Devries R.P."/>
            <person name="Grigoriev I.V."/>
            <person name="Machida M."/>
            <person name="Baker S.E."/>
            <person name="Andersen M.R."/>
        </authorList>
    </citation>
    <scope>NUCLEOTIDE SEQUENCE [LARGE SCALE GENOMIC DNA]</scope>
    <source>
        <strain evidence="2 3">IBT 29228</strain>
    </source>
</reference>
<evidence type="ECO:0000313" key="3">
    <source>
        <dbReference type="Proteomes" id="UP000326198"/>
    </source>
</evidence>
<evidence type="ECO:0000313" key="2">
    <source>
        <dbReference type="EMBL" id="KAE8381624.1"/>
    </source>
</evidence>
<evidence type="ECO:0000256" key="1">
    <source>
        <dbReference type="SAM" id="SignalP"/>
    </source>
</evidence>